<dbReference type="PANTHER" id="PTHR11834:SF0">
    <property type="entry name" value="PROTEIN SCALLOPED"/>
    <property type="match status" value="1"/>
</dbReference>
<feature type="region of interest" description="Disordered" evidence="7">
    <location>
        <begin position="180"/>
        <end position="239"/>
    </location>
</feature>
<feature type="domain" description="TEA" evidence="8">
    <location>
        <begin position="96"/>
        <end position="170"/>
    </location>
</feature>
<keyword evidence="3" id="KW-0805">Transcription regulation</keyword>
<evidence type="ECO:0000256" key="6">
    <source>
        <dbReference type="PROSITE-ProRule" id="PRU00505"/>
    </source>
</evidence>
<evidence type="ECO:0000256" key="7">
    <source>
        <dbReference type="SAM" id="MobiDB-lite"/>
    </source>
</evidence>
<evidence type="ECO:0000313" key="10">
    <source>
        <dbReference type="Proteomes" id="UP001447188"/>
    </source>
</evidence>
<dbReference type="PRINTS" id="PR00065">
    <property type="entry name" value="TEADOMAIN"/>
</dbReference>
<dbReference type="PROSITE" id="PS00554">
    <property type="entry name" value="TEA_1"/>
    <property type="match status" value="1"/>
</dbReference>
<evidence type="ECO:0000256" key="2">
    <source>
        <dbReference type="ARBA" id="ARBA00008421"/>
    </source>
</evidence>
<comment type="caution">
    <text evidence="9">The sequence shown here is derived from an EMBL/GenBank/DDBJ whole genome shotgun (WGS) entry which is preliminary data.</text>
</comment>
<evidence type="ECO:0000256" key="5">
    <source>
        <dbReference type="ARBA" id="ARBA00023242"/>
    </source>
</evidence>
<dbReference type="Pfam" id="PF01285">
    <property type="entry name" value="TEA"/>
    <property type="match status" value="1"/>
</dbReference>
<dbReference type="EMBL" id="JBBBZM010000147">
    <property type="protein sequence ID" value="KAL0632873.1"/>
    <property type="molecule type" value="Genomic_DNA"/>
</dbReference>
<reference evidence="9 10" key="1">
    <citation type="submission" date="2024-02" db="EMBL/GenBank/DDBJ databases">
        <title>Discinaceae phylogenomics.</title>
        <authorList>
            <person name="Dirks A.C."/>
            <person name="James T.Y."/>
        </authorList>
    </citation>
    <scope>NUCLEOTIDE SEQUENCE [LARGE SCALE GENOMIC DNA]</scope>
    <source>
        <strain evidence="9 10">ACD0624</strain>
    </source>
</reference>
<dbReference type="SMART" id="SM00426">
    <property type="entry name" value="TEA"/>
    <property type="match status" value="1"/>
</dbReference>
<comment type="similarity">
    <text evidence="2">Belongs to the TEC1 family.</text>
</comment>
<sequence>MDPSSIHHTTRRVLEETSHNSTIQTPPLTGGHPAAASPQLSGKKIHAKLEQKRRSRGARVHGTVAAPSAKTLAAAVQQNDLVPYHQYRARQRRDASMDGESVWDEELEEAFMEAIQKIPKIGRRKLSMEGKPCGRNELIADYIFKVTGKRRTRKQVSSHIQVLKNLLRNNPDFMKHVTTDKPMSGWDGDSNNWSVDSPDAVSQLSPAHSTGSLPIDSRNLQEPTQYHESPGYYPQSNYSLSDAPRIEPSNFTMWVGSPNHAGGVEGCFHTYTRLSQADSVRPASAEPLSSIPQWKTRFPHVAEVLEDPESTDICPIIHFQSSISVMPSMPSQSSVLCTEFEVTSLNPVYENYDWECVTRIYAPGKKVWELSHAVSATDELDGSKKLTLPFASDFWAAFYTGLSSGQQTNTTAKIDRERLRRRRSKEARAAIKGITVVQELFSTALSDAGTKQRSAMFIWEFTKAESGILVGKTTWREVIAELPIMVNAIPTTSNCSPNLGIVDDADLKVDNWGQLPLSPFDPLSPMSLSSYYTMGSNLFPAQQSQQGSSLEDINFPFLQPSHQVSCPSTLPSYGAGLLSSTGTVMPDPSEYFAHWPQGFSPVSVVDHGDTGGGGV</sequence>
<dbReference type="PROSITE" id="PS51088">
    <property type="entry name" value="TEA_2"/>
    <property type="match status" value="1"/>
</dbReference>
<accession>A0ABR3GAM8</accession>
<feature type="DNA-binding region" description="TEA" evidence="6">
    <location>
        <begin position="96"/>
        <end position="170"/>
    </location>
</feature>
<evidence type="ECO:0000259" key="8">
    <source>
        <dbReference type="PROSITE" id="PS51088"/>
    </source>
</evidence>
<evidence type="ECO:0000256" key="3">
    <source>
        <dbReference type="ARBA" id="ARBA00023015"/>
    </source>
</evidence>
<protein>
    <recommendedName>
        <fullName evidence="8">TEA domain-containing protein</fullName>
    </recommendedName>
</protein>
<dbReference type="InterPro" id="IPR000818">
    <property type="entry name" value="TEA/ATTS_dom"/>
</dbReference>
<feature type="region of interest" description="Disordered" evidence="7">
    <location>
        <begin position="1"/>
        <end position="40"/>
    </location>
</feature>
<comment type="subcellular location">
    <subcellularLocation>
        <location evidence="1">Nucleus</location>
    </subcellularLocation>
</comment>
<feature type="compositionally biased region" description="Polar residues" evidence="7">
    <location>
        <begin position="189"/>
        <end position="227"/>
    </location>
</feature>
<name>A0ABR3GAM8_9PEZI</name>
<dbReference type="Proteomes" id="UP001447188">
    <property type="component" value="Unassembled WGS sequence"/>
</dbReference>
<dbReference type="Gene3D" id="6.10.20.40">
    <property type="entry name" value="TEA/ATTS domain"/>
    <property type="match status" value="1"/>
</dbReference>
<dbReference type="InterPro" id="IPR038096">
    <property type="entry name" value="TEA/ATTS_sf"/>
</dbReference>
<keyword evidence="4" id="KW-0804">Transcription</keyword>
<keyword evidence="5" id="KW-0539">Nucleus</keyword>
<evidence type="ECO:0000313" key="9">
    <source>
        <dbReference type="EMBL" id="KAL0632873.1"/>
    </source>
</evidence>
<dbReference type="InterPro" id="IPR050937">
    <property type="entry name" value="TEC1_TEAD_TF"/>
</dbReference>
<gene>
    <name evidence="9" type="ORF">Q9L58_008248</name>
</gene>
<evidence type="ECO:0000256" key="1">
    <source>
        <dbReference type="ARBA" id="ARBA00004123"/>
    </source>
</evidence>
<proteinExistence type="inferred from homology"/>
<organism evidence="9 10">
    <name type="scientific">Discina gigas</name>
    <dbReference type="NCBI Taxonomy" id="1032678"/>
    <lineage>
        <taxon>Eukaryota</taxon>
        <taxon>Fungi</taxon>
        <taxon>Dikarya</taxon>
        <taxon>Ascomycota</taxon>
        <taxon>Pezizomycotina</taxon>
        <taxon>Pezizomycetes</taxon>
        <taxon>Pezizales</taxon>
        <taxon>Discinaceae</taxon>
        <taxon>Discina</taxon>
    </lineage>
</organism>
<evidence type="ECO:0000256" key="4">
    <source>
        <dbReference type="ARBA" id="ARBA00023163"/>
    </source>
</evidence>
<keyword evidence="10" id="KW-1185">Reference proteome</keyword>
<dbReference type="PANTHER" id="PTHR11834">
    <property type="entry name" value="TRANSCRIPTIONAL ENHANCER FACTOR TEF RELATED"/>
    <property type="match status" value="1"/>
</dbReference>